<keyword evidence="3" id="KW-1185">Reference proteome</keyword>
<dbReference type="EMBL" id="BPLQ01014930">
    <property type="protein sequence ID" value="GIY84380.1"/>
    <property type="molecule type" value="Genomic_DNA"/>
</dbReference>
<name>A0AAV4WR28_9ARAC</name>
<proteinExistence type="predicted"/>
<sequence length="101" mass="11561">MKYHTLTVSKQNKKRESHSRGSDFPSRTAGPSRSGESNIPADSKQQVFRRAGLCCRKTTLFANHAEKNRQNYLIQARAVNLPQEQRVFRCAQFVFIFRSSG</sequence>
<organism evidence="2 3">
    <name type="scientific">Caerostris darwini</name>
    <dbReference type="NCBI Taxonomy" id="1538125"/>
    <lineage>
        <taxon>Eukaryota</taxon>
        <taxon>Metazoa</taxon>
        <taxon>Ecdysozoa</taxon>
        <taxon>Arthropoda</taxon>
        <taxon>Chelicerata</taxon>
        <taxon>Arachnida</taxon>
        <taxon>Araneae</taxon>
        <taxon>Araneomorphae</taxon>
        <taxon>Entelegynae</taxon>
        <taxon>Araneoidea</taxon>
        <taxon>Araneidae</taxon>
        <taxon>Caerostris</taxon>
    </lineage>
</organism>
<evidence type="ECO:0000313" key="2">
    <source>
        <dbReference type="EMBL" id="GIY84380.1"/>
    </source>
</evidence>
<reference evidence="2 3" key="1">
    <citation type="submission" date="2021-06" db="EMBL/GenBank/DDBJ databases">
        <title>Caerostris darwini draft genome.</title>
        <authorList>
            <person name="Kono N."/>
            <person name="Arakawa K."/>
        </authorList>
    </citation>
    <scope>NUCLEOTIDE SEQUENCE [LARGE SCALE GENOMIC DNA]</scope>
</reference>
<dbReference type="AlphaFoldDB" id="A0AAV4WR28"/>
<feature type="compositionally biased region" description="Polar residues" evidence="1">
    <location>
        <begin position="1"/>
        <end position="10"/>
    </location>
</feature>
<evidence type="ECO:0000256" key="1">
    <source>
        <dbReference type="SAM" id="MobiDB-lite"/>
    </source>
</evidence>
<feature type="region of interest" description="Disordered" evidence="1">
    <location>
        <begin position="1"/>
        <end position="44"/>
    </location>
</feature>
<gene>
    <name evidence="2" type="ORF">CDAR_278391</name>
</gene>
<comment type="caution">
    <text evidence="2">The sequence shown here is derived from an EMBL/GenBank/DDBJ whole genome shotgun (WGS) entry which is preliminary data.</text>
</comment>
<dbReference type="Proteomes" id="UP001054837">
    <property type="component" value="Unassembled WGS sequence"/>
</dbReference>
<protein>
    <submittedName>
        <fullName evidence="2">Uncharacterized protein</fullName>
    </submittedName>
</protein>
<evidence type="ECO:0000313" key="3">
    <source>
        <dbReference type="Proteomes" id="UP001054837"/>
    </source>
</evidence>
<accession>A0AAV4WR28</accession>